<evidence type="ECO:0000313" key="2">
    <source>
        <dbReference type="Proteomes" id="UP000005237"/>
    </source>
</evidence>
<reference evidence="1" key="2">
    <citation type="submission" date="2022-06" db="UniProtKB">
        <authorList>
            <consortium name="EnsemblMetazoa"/>
        </authorList>
    </citation>
    <scope>IDENTIFICATION</scope>
    <source>
        <strain evidence="1">DF5081</strain>
    </source>
</reference>
<name>A0A8R1E8L4_CAEJA</name>
<sequence>MERTVFGHGMESEIFDTGIPMEFRLIEKFPRKSSPDHIEYIFFERPPQAITVRRRQKPGVPQQLHVPGFEFESER</sequence>
<accession>A0A8R1E8L4</accession>
<evidence type="ECO:0000313" key="1">
    <source>
        <dbReference type="EnsemblMetazoa" id="CJA24661.1"/>
    </source>
</evidence>
<organism evidence="1 2">
    <name type="scientific">Caenorhabditis japonica</name>
    <dbReference type="NCBI Taxonomy" id="281687"/>
    <lineage>
        <taxon>Eukaryota</taxon>
        <taxon>Metazoa</taxon>
        <taxon>Ecdysozoa</taxon>
        <taxon>Nematoda</taxon>
        <taxon>Chromadorea</taxon>
        <taxon>Rhabditida</taxon>
        <taxon>Rhabditina</taxon>
        <taxon>Rhabditomorpha</taxon>
        <taxon>Rhabditoidea</taxon>
        <taxon>Rhabditidae</taxon>
        <taxon>Peloderinae</taxon>
        <taxon>Caenorhabditis</taxon>
    </lineage>
</organism>
<dbReference type="Proteomes" id="UP000005237">
    <property type="component" value="Unassembled WGS sequence"/>
</dbReference>
<dbReference type="EnsemblMetazoa" id="CJA24661.1">
    <property type="protein sequence ID" value="CJA24661.1"/>
    <property type="gene ID" value="WBGene00180233"/>
</dbReference>
<protein>
    <submittedName>
        <fullName evidence="1">Uncharacterized protein</fullName>
    </submittedName>
</protein>
<dbReference type="AlphaFoldDB" id="A0A8R1E8L4"/>
<reference evidence="2" key="1">
    <citation type="submission" date="2010-08" db="EMBL/GenBank/DDBJ databases">
        <authorList>
            <consortium name="Caenorhabditis japonica Sequencing Consortium"/>
            <person name="Wilson R.K."/>
        </authorList>
    </citation>
    <scope>NUCLEOTIDE SEQUENCE [LARGE SCALE GENOMIC DNA]</scope>
    <source>
        <strain evidence="2">DF5081</strain>
    </source>
</reference>
<keyword evidence="2" id="KW-1185">Reference proteome</keyword>
<proteinExistence type="predicted"/>